<evidence type="ECO:0000313" key="3">
    <source>
        <dbReference type="EMBL" id="KAB8195437.1"/>
    </source>
</evidence>
<dbReference type="PANTHER" id="PTHR46825:SF7">
    <property type="entry name" value="D-ALANYL-D-ALANINE CARBOXYPEPTIDASE"/>
    <property type="match status" value="1"/>
</dbReference>
<accession>A0A5C4WNU7</accession>
<name>A0A5C4WNU7_9ACTN</name>
<evidence type="ECO:0000259" key="2">
    <source>
        <dbReference type="Pfam" id="PF00144"/>
    </source>
</evidence>
<dbReference type="PANTHER" id="PTHR46825">
    <property type="entry name" value="D-ALANYL-D-ALANINE-CARBOXYPEPTIDASE/ENDOPEPTIDASE AMPH"/>
    <property type="match status" value="1"/>
</dbReference>
<keyword evidence="3" id="KW-0378">Hydrolase</keyword>
<accession>A0A5P9YW26</accession>
<dbReference type="InterPro" id="IPR012338">
    <property type="entry name" value="Beta-lactam/transpept-like"/>
</dbReference>
<dbReference type="EMBL" id="VDLX02000004">
    <property type="protein sequence ID" value="KAB8195437.1"/>
    <property type="molecule type" value="Genomic_DNA"/>
</dbReference>
<feature type="region of interest" description="Disordered" evidence="1">
    <location>
        <begin position="319"/>
        <end position="342"/>
    </location>
</feature>
<dbReference type="SUPFAM" id="SSF56601">
    <property type="entry name" value="beta-lactamase/transpeptidase-like"/>
    <property type="match status" value="1"/>
</dbReference>
<dbReference type="Pfam" id="PF00144">
    <property type="entry name" value="Beta-lactamase"/>
    <property type="match status" value="1"/>
</dbReference>
<dbReference type="Gene3D" id="3.40.710.10">
    <property type="entry name" value="DD-peptidase/beta-lactamase superfamily"/>
    <property type="match status" value="1"/>
</dbReference>
<dbReference type="GO" id="GO:0016787">
    <property type="term" value="F:hydrolase activity"/>
    <property type="evidence" value="ECO:0007669"/>
    <property type="project" value="UniProtKB-KW"/>
</dbReference>
<reference evidence="3 4" key="1">
    <citation type="submission" date="2019-10" db="EMBL/GenBank/DDBJ databases">
        <title>Nonomuraea sp. nov., isolated from Phyllanthus amarus.</title>
        <authorList>
            <person name="Klykleung N."/>
            <person name="Tanasupawat S."/>
        </authorList>
    </citation>
    <scope>NUCLEOTIDE SEQUENCE [LARGE SCALE GENOMIC DNA]</scope>
    <source>
        <strain evidence="3 4">PA1-10</strain>
    </source>
</reference>
<feature type="domain" description="Beta-lactamase-related" evidence="2">
    <location>
        <begin position="61"/>
        <end position="393"/>
    </location>
</feature>
<keyword evidence="4" id="KW-1185">Reference proteome</keyword>
<gene>
    <name evidence="3" type="ORF">FH608_013945</name>
</gene>
<evidence type="ECO:0000313" key="4">
    <source>
        <dbReference type="Proteomes" id="UP000312512"/>
    </source>
</evidence>
<proteinExistence type="predicted"/>
<feature type="compositionally biased region" description="Basic and acidic residues" evidence="1">
    <location>
        <begin position="330"/>
        <end position="342"/>
    </location>
</feature>
<dbReference type="InterPro" id="IPR050491">
    <property type="entry name" value="AmpC-like"/>
</dbReference>
<dbReference type="Proteomes" id="UP000312512">
    <property type="component" value="Unassembled WGS sequence"/>
</dbReference>
<comment type="caution">
    <text evidence="3">The sequence shown here is derived from an EMBL/GenBank/DDBJ whole genome shotgun (WGS) entry which is preliminary data.</text>
</comment>
<dbReference type="InterPro" id="IPR001466">
    <property type="entry name" value="Beta-lactam-related"/>
</dbReference>
<evidence type="ECO:0000256" key="1">
    <source>
        <dbReference type="SAM" id="MobiDB-lite"/>
    </source>
</evidence>
<sequence length="404" mass="43812">MDACHRRPHARPVPPCQEGILLVTRTRLLALTGLACAALTLQSIAPATAATADRPTTGNVQKALAELAKSAKVVGAIGAVYVDGRKAGEGSAGSRLLGGKGGGIPAGARFRAGSQTKSMTQVVLMQLVREHRLALDDRLSDLLPEVVDEDLVERADEITVEQMIHHTSGIPNWYTPELVDLLDFTTYLSPMELIERSRTVPRSQEPGEKFSYSNTNYFLLGLIIEKLTGHSVATEFERRVFDPLHMDDSYLPVRFPGGIRGRHAHGYFPDENGRLRDVDRLNMSYGYAAGGVISTTHDLAAFHRAYAGDKLLTKEEKKALEAGRPAQEPRPGRPEDPGDRRVCGQESAYAVNKGSSSGFNAVSYISRDGRVQFVISATLSTRNTDPALDPLLNKAAEAVLCPGE</sequence>
<dbReference type="OrthoDB" id="3499702at2"/>
<protein>
    <submittedName>
        <fullName evidence="3">Serine hydrolase</fullName>
    </submittedName>
</protein>
<organism evidence="3 4">
    <name type="scientific">Nonomuraea phyllanthi</name>
    <dbReference type="NCBI Taxonomy" id="2219224"/>
    <lineage>
        <taxon>Bacteria</taxon>
        <taxon>Bacillati</taxon>
        <taxon>Actinomycetota</taxon>
        <taxon>Actinomycetes</taxon>
        <taxon>Streptosporangiales</taxon>
        <taxon>Streptosporangiaceae</taxon>
        <taxon>Nonomuraea</taxon>
    </lineage>
</organism>
<dbReference type="AlphaFoldDB" id="A0A5C4WNU7"/>